<dbReference type="Pfam" id="PF00684">
    <property type="entry name" value="DnaJ_CXXCXGXG"/>
    <property type="match status" value="1"/>
</dbReference>
<dbReference type="GO" id="GO:0031072">
    <property type="term" value="F:heat shock protein binding"/>
    <property type="evidence" value="ECO:0007669"/>
    <property type="project" value="InterPro"/>
</dbReference>
<dbReference type="Pfam" id="PF00226">
    <property type="entry name" value="DnaJ"/>
    <property type="match status" value="1"/>
</dbReference>
<dbReference type="CDD" id="cd10747">
    <property type="entry name" value="DnaJ_C"/>
    <property type="match status" value="1"/>
</dbReference>
<evidence type="ECO:0000256" key="6">
    <source>
        <dbReference type="ARBA" id="ARBA00023016"/>
    </source>
</evidence>
<dbReference type="InterPro" id="IPR002939">
    <property type="entry name" value="DnaJ_C"/>
</dbReference>
<dbReference type="STRING" id="338969.Rfer_0830"/>
<feature type="domain" description="J" evidence="9">
    <location>
        <begin position="6"/>
        <end position="70"/>
    </location>
</feature>
<protein>
    <recommendedName>
        <fullName evidence="7">Chaperone protein DnaJ</fullName>
    </recommendedName>
</protein>
<dbReference type="PROSITE" id="PS00636">
    <property type="entry name" value="DNAJ_1"/>
    <property type="match status" value="1"/>
</dbReference>
<evidence type="ECO:0000256" key="7">
    <source>
        <dbReference type="HAMAP-Rule" id="MF_01152"/>
    </source>
</evidence>
<proteinExistence type="inferred from homology"/>
<dbReference type="eggNOG" id="COG0484">
    <property type="taxonomic scope" value="Bacteria"/>
</dbReference>
<sequence>MAAQRDYYEVLGVARDADAKAIKDAFRDLALKYHPDRNKEAGAEERFKEIAEAYAILSDPTKRADYDARGFAGVAGFSREDLVGGIDFEDIFGGLNFGFGGGSPFESFFRRRPSGPARGADIEVEVTVPLERIVSGGEAQVRLKRPVTCPACHGTGESGGATPPKCEACHGSGRITHSRRDDKEHVLIQQITTCNACAGQGFTHVHPCPQCDGRGEIEQEESLTVKIPIGAEEGLALRIPGKGMPSPDTGGVAGDLFAVVRTQPDPRFERVGTDLLRQTTISVTDAVLGTSLTAPTLTGSVSVVVPPGTQPDAVLRLKQQGLPAFGEGPRGDMFLRIKVQVPQQLSTPERDLYEKLRALGTQLER</sequence>
<evidence type="ECO:0000313" key="12">
    <source>
        <dbReference type="Proteomes" id="UP000008332"/>
    </source>
</evidence>
<feature type="domain" description="CR-type" evidence="10">
    <location>
        <begin position="136"/>
        <end position="220"/>
    </location>
</feature>
<organism evidence="11 12">
    <name type="scientific">Albidiferax ferrireducens (strain ATCC BAA-621 / DSM 15236 / T118)</name>
    <name type="common">Rhodoferax ferrireducens</name>
    <dbReference type="NCBI Taxonomy" id="338969"/>
    <lineage>
        <taxon>Bacteria</taxon>
        <taxon>Pseudomonadati</taxon>
        <taxon>Pseudomonadota</taxon>
        <taxon>Betaproteobacteria</taxon>
        <taxon>Burkholderiales</taxon>
        <taxon>Comamonadaceae</taxon>
        <taxon>Rhodoferax</taxon>
    </lineage>
</organism>
<dbReference type="InterPro" id="IPR012724">
    <property type="entry name" value="DnaJ"/>
</dbReference>
<keyword evidence="7" id="KW-0963">Cytoplasm</keyword>
<feature type="repeat" description="CXXCXGXG motif" evidence="7">
    <location>
        <begin position="166"/>
        <end position="173"/>
    </location>
</feature>
<feature type="repeat" description="CXXCXGXG motif" evidence="7">
    <location>
        <begin position="149"/>
        <end position="156"/>
    </location>
</feature>
<feature type="repeat" description="CXXCXGXG motif" evidence="7">
    <location>
        <begin position="208"/>
        <end position="215"/>
    </location>
</feature>
<dbReference type="GO" id="GO:0006260">
    <property type="term" value="P:DNA replication"/>
    <property type="evidence" value="ECO:0007669"/>
    <property type="project" value="UniProtKB-KW"/>
</dbReference>
<comment type="function">
    <text evidence="7">Participates actively in the response to hyperosmotic and heat shock by preventing the aggregation of stress-denatured proteins and by disaggregating proteins, also in an autonomous, DnaK-independent fashion. Unfolded proteins bind initially to DnaJ; upon interaction with the DnaJ-bound protein, DnaK hydrolyzes its bound ATP, resulting in the formation of a stable complex. GrpE releases ADP from DnaK; ATP binding to DnaK triggers the release of the substrate protein, thus completing the reaction cycle. Several rounds of ATP-dependent interactions between DnaJ, DnaK and GrpE are required for fully efficient folding. Also involved, together with DnaK and GrpE, in the DNA replication of plasmids through activation of initiation proteins.</text>
</comment>
<evidence type="ECO:0000313" key="11">
    <source>
        <dbReference type="EMBL" id="ABD68580.1"/>
    </source>
</evidence>
<dbReference type="GO" id="GO:0042026">
    <property type="term" value="P:protein refolding"/>
    <property type="evidence" value="ECO:0007669"/>
    <property type="project" value="TreeGrafter"/>
</dbReference>
<dbReference type="InterPro" id="IPR036410">
    <property type="entry name" value="HSP_DnaJ_Cys-rich_dom_sf"/>
</dbReference>
<dbReference type="GO" id="GO:0005524">
    <property type="term" value="F:ATP binding"/>
    <property type="evidence" value="ECO:0007669"/>
    <property type="project" value="InterPro"/>
</dbReference>
<dbReference type="SUPFAM" id="SSF46565">
    <property type="entry name" value="Chaperone J-domain"/>
    <property type="match status" value="1"/>
</dbReference>
<comment type="subunit">
    <text evidence="7">Homodimer.</text>
</comment>
<dbReference type="EMBL" id="CP000267">
    <property type="protein sequence ID" value="ABD68580.1"/>
    <property type="molecule type" value="Genomic_DNA"/>
</dbReference>
<keyword evidence="5 7" id="KW-0862">Zinc</keyword>
<dbReference type="InterPro" id="IPR001623">
    <property type="entry name" value="DnaJ_domain"/>
</dbReference>
<keyword evidence="6 7" id="KW-0346">Stress response</keyword>
<comment type="similarity">
    <text evidence="7">Belongs to the DnaJ family.</text>
</comment>
<dbReference type="InterPro" id="IPR008971">
    <property type="entry name" value="HSP40/DnaJ_pept-bd"/>
</dbReference>
<feature type="binding site" evidence="7">
    <location>
        <position position="211"/>
    </location>
    <ligand>
        <name>Zn(2+)</name>
        <dbReference type="ChEBI" id="CHEBI:29105"/>
        <label>1</label>
    </ligand>
</feature>
<dbReference type="PROSITE" id="PS50076">
    <property type="entry name" value="DNAJ_2"/>
    <property type="match status" value="1"/>
</dbReference>
<feature type="binding site" evidence="7">
    <location>
        <position position="149"/>
    </location>
    <ligand>
        <name>Zn(2+)</name>
        <dbReference type="ChEBI" id="CHEBI:29105"/>
        <label>1</label>
    </ligand>
</feature>
<feature type="binding site" evidence="7">
    <location>
        <position position="194"/>
    </location>
    <ligand>
        <name>Zn(2+)</name>
        <dbReference type="ChEBI" id="CHEBI:29105"/>
        <label>2</label>
    </ligand>
</feature>
<keyword evidence="7" id="KW-0143">Chaperone</keyword>
<keyword evidence="4 7" id="KW-0863">Zinc-finger</keyword>
<feature type="binding site" evidence="7">
    <location>
        <position position="166"/>
    </location>
    <ligand>
        <name>Zn(2+)</name>
        <dbReference type="ChEBI" id="CHEBI:29105"/>
        <label>2</label>
    </ligand>
</feature>
<comment type="cofactor">
    <cofactor evidence="7">
        <name>Zn(2+)</name>
        <dbReference type="ChEBI" id="CHEBI:29105"/>
    </cofactor>
    <text evidence="7">Binds 2 Zn(2+) ions per monomer.</text>
</comment>
<dbReference type="KEGG" id="rfr:Rfer_0830"/>
<keyword evidence="12" id="KW-1185">Reference proteome</keyword>
<evidence type="ECO:0000256" key="3">
    <source>
        <dbReference type="ARBA" id="ARBA00022737"/>
    </source>
</evidence>
<feature type="binding site" evidence="7">
    <location>
        <position position="169"/>
    </location>
    <ligand>
        <name>Zn(2+)</name>
        <dbReference type="ChEBI" id="CHEBI:29105"/>
        <label>2</label>
    </ligand>
</feature>
<dbReference type="CDD" id="cd10719">
    <property type="entry name" value="DnaJ_zf"/>
    <property type="match status" value="1"/>
</dbReference>
<reference evidence="12" key="1">
    <citation type="submission" date="2006-02" db="EMBL/GenBank/DDBJ databases">
        <title>Complete sequence of chromosome of Rhodoferax ferrireducens DSM 15236.</title>
        <authorList>
            <person name="Copeland A."/>
            <person name="Lucas S."/>
            <person name="Lapidus A."/>
            <person name="Barry K."/>
            <person name="Detter J.C."/>
            <person name="Glavina del Rio T."/>
            <person name="Hammon N."/>
            <person name="Israni S."/>
            <person name="Pitluck S."/>
            <person name="Brettin T."/>
            <person name="Bruce D."/>
            <person name="Han C."/>
            <person name="Tapia R."/>
            <person name="Gilna P."/>
            <person name="Kiss H."/>
            <person name="Schmutz J."/>
            <person name="Larimer F."/>
            <person name="Land M."/>
            <person name="Kyrpides N."/>
            <person name="Ivanova N."/>
            <person name="Richardson P."/>
        </authorList>
    </citation>
    <scope>NUCLEOTIDE SEQUENCE [LARGE SCALE GENOMIC DNA]</scope>
    <source>
        <strain evidence="12">ATCC BAA-621 / DSM 15236 / T118</strain>
    </source>
</reference>
<comment type="domain">
    <text evidence="7">The J domain is necessary and sufficient to stimulate DnaK ATPase activity. Zinc center 1 plays an important role in the autonomous, DnaK-independent chaperone activity of DnaJ. Zinc center 2 is essential for interaction with DnaK and for DnaJ activity.</text>
</comment>
<dbReference type="GO" id="GO:0051082">
    <property type="term" value="F:unfolded protein binding"/>
    <property type="evidence" value="ECO:0007669"/>
    <property type="project" value="UniProtKB-UniRule"/>
</dbReference>
<dbReference type="GO" id="GO:0005737">
    <property type="term" value="C:cytoplasm"/>
    <property type="evidence" value="ECO:0007669"/>
    <property type="project" value="UniProtKB-SubCell"/>
</dbReference>
<dbReference type="SUPFAM" id="SSF49493">
    <property type="entry name" value="HSP40/DnaJ peptide-binding domain"/>
    <property type="match status" value="2"/>
</dbReference>
<evidence type="ECO:0000256" key="2">
    <source>
        <dbReference type="ARBA" id="ARBA00022723"/>
    </source>
</evidence>
<dbReference type="InterPro" id="IPR036869">
    <property type="entry name" value="J_dom_sf"/>
</dbReference>
<accession>Q220H3</accession>
<name>Q220H3_ALBFT</name>
<comment type="subcellular location">
    <subcellularLocation>
        <location evidence="7">Cytoplasm</location>
    </subcellularLocation>
</comment>
<dbReference type="GO" id="GO:0009408">
    <property type="term" value="P:response to heat"/>
    <property type="evidence" value="ECO:0007669"/>
    <property type="project" value="InterPro"/>
</dbReference>
<dbReference type="PRINTS" id="PR00625">
    <property type="entry name" value="JDOMAIN"/>
</dbReference>
<dbReference type="PANTHER" id="PTHR43096:SF10">
    <property type="entry name" value="CHAPERONE PROTEIN DNAJ A6, CHLOROPLASTIC"/>
    <property type="match status" value="1"/>
</dbReference>
<keyword evidence="1 7" id="KW-0235">DNA replication</keyword>
<feature type="zinc finger region" description="CR-type" evidence="8">
    <location>
        <begin position="136"/>
        <end position="220"/>
    </location>
</feature>
<feature type="repeat" description="CXXCXGXG motif" evidence="7">
    <location>
        <begin position="194"/>
        <end position="201"/>
    </location>
</feature>
<evidence type="ECO:0000259" key="10">
    <source>
        <dbReference type="PROSITE" id="PS51188"/>
    </source>
</evidence>
<evidence type="ECO:0000259" key="9">
    <source>
        <dbReference type="PROSITE" id="PS50076"/>
    </source>
</evidence>
<dbReference type="Pfam" id="PF01556">
    <property type="entry name" value="DnaJ_C"/>
    <property type="match status" value="1"/>
</dbReference>
<dbReference type="SUPFAM" id="SSF57938">
    <property type="entry name" value="DnaJ/Hsp40 cysteine-rich domain"/>
    <property type="match status" value="1"/>
</dbReference>
<evidence type="ECO:0000256" key="5">
    <source>
        <dbReference type="ARBA" id="ARBA00022833"/>
    </source>
</evidence>
<dbReference type="FunFam" id="2.60.260.20:FF:000005">
    <property type="entry name" value="Chaperone protein dnaJ 1, mitochondrial"/>
    <property type="match status" value="1"/>
</dbReference>
<dbReference type="InterPro" id="IPR001305">
    <property type="entry name" value="HSP_DnaJ_Cys-rich_dom"/>
</dbReference>
<evidence type="ECO:0000256" key="4">
    <source>
        <dbReference type="ARBA" id="ARBA00022771"/>
    </source>
</evidence>
<feature type="binding site" evidence="7">
    <location>
        <position position="197"/>
    </location>
    <ligand>
        <name>Zn(2+)</name>
        <dbReference type="ChEBI" id="CHEBI:29105"/>
        <label>2</label>
    </ligand>
</feature>
<evidence type="ECO:0000256" key="8">
    <source>
        <dbReference type="PROSITE-ProRule" id="PRU00546"/>
    </source>
</evidence>
<gene>
    <name evidence="7" type="primary">dnaJ</name>
    <name evidence="11" type="ordered locus">Rfer_0830</name>
</gene>
<dbReference type="RefSeq" id="WP_011463153.1">
    <property type="nucleotide sequence ID" value="NC_007908.1"/>
</dbReference>
<dbReference type="Gene3D" id="2.60.260.20">
    <property type="entry name" value="Urease metallochaperone UreE, N-terminal domain"/>
    <property type="match status" value="2"/>
</dbReference>
<dbReference type="Gene3D" id="6.20.20.10">
    <property type="match status" value="2"/>
</dbReference>
<feature type="binding site" evidence="7">
    <location>
        <position position="152"/>
    </location>
    <ligand>
        <name>Zn(2+)</name>
        <dbReference type="ChEBI" id="CHEBI:29105"/>
        <label>1</label>
    </ligand>
</feature>
<dbReference type="HOGENOM" id="CLU_017633_0_1_4"/>
<dbReference type="PROSITE" id="PS51188">
    <property type="entry name" value="ZF_CR"/>
    <property type="match status" value="1"/>
</dbReference>
<keyword evidence="3 7" id="KW-0677">Repeat</keyword>
<feature type="binding site" evidence="7">
    <location>
        <position position="208"/>
    </location>
    <ligand>
        <name>Zn(2+)</name>
        <dbReference type="ChEBI" id="CHEBI:29105"/>
        <label>1</label>
    </ligand>
</feature>
<dbReference type="PANTHER" id="PTHR43096">
    <property type="entry name" value="DNAJ HOMOLOG 1, MITOCHONDRIAL-RELATED"/>
    <property type="match status" value="1"/>
</dbReference>
<dbReference type="GO" id="GO:0008270">
    <property type="term" value="F:zinc ion binding"/>
    <property type="evidence" value="ECO:0007669"/>
    <property type="project" value="UniProtKB-UniRule"/>
</dbReference>
<dbReference type="Proteomes" id="UP000008332">
    <property type="component" value="Chromosome"/>
</dbReference>
<dbReference type="InterPro" id="IPR018253">
    <property type="entry name" value="DnaJ_domain_CS"/>
</dbReference>
<dbReference type="OrthoDB" id="9779889at2"/>
<dbReference type="SMART" id="SM00271">
    <property type="entry name" value="DnaJ"/>
    <property type="match status" value="1"/>
</dbReference>
<dbReference type="CDD" id="cd06257">
    <property type="entry name" value="DnaJ"/>
    <property type="match status" value="1"/>
</dbReference>
<evidence type="ECO:0000256" key="1">
    <source>
        <dbReference type="ARBA" id="ARBA00022705"/>
    </source>
</evidence>
<dbReference type="Gene3D" id="1.10.287.110">
    <property type="entry name" value="DnaJ domain"/>
    <property type="match status" value="1"/>
</dbReference>
<dbReference type="HAMAP" id="MF_01152">
    <property type="entry name" value="DnaJ"/>
    <property type="match status" value="1"/>
</dbReference>
<keyword evidence="2 7" id="KW-0479">Metal-binding</keyword>
<dbReference type="AlphaFoldDB" id="Q220H3"/>